<dbReference type="EMBL" id="JMQM01000002">
    <property type="protein sequence ID" value="KFB08589.1"/>
    <property type="molecule type" value="Genomic_DNA"/>
</dbReference>
<dbReference type="GO" id="GO:0009443">
    <property type="term" value="P:pyridoxal 5'-phosphate salvage"/>
    <property type="evidence" value="ECO:0007669"/>
    <property type="project" value="InterPro"/>
</dbReference>
<keyword evidence="2" id="KW-0808">Transferase</keyword>
<evidence type="ECO:0000313" key="7">
    <source>
        <dbReference type="EMBL" id="KFB08589.1"/>
    </source>
</evidence>
<dbReference type="PANTHER" id="PTHR10534:SF2">
    <property type="entry name" value="PYRIDOXAL KINASE"/>
    <property type="match status" value="1"/>
</dbReference>
<comment type="caution">
    <text evidence="7">The sequence shown here is derived from an EMBL/GenBank/DDBJ whole genome shotgun (WGS) entry which is preliminary data.</text>
</comment>
<name>A0A084U6K3_9HYPH</name>
<protein>
    <recommendedName>
        <fullName evidence="1">pyridoxal kinase</fullName>
        <ecNumber evidence="1">2.7.1.35</ecNumber>
    </recommendedName>
</protein>
<evidence type="ECO:0000259" key="6">
    <source>
        <dbReference type="Pfam" id="PF08543"/>
    </source>
</evidence>
<keyword evidence="3" id="KW-0547">Nucleotide-binding</keyword>
<dbReference type="EC" id="2.7.1.35" evidence="1"/>
<gene>
    <name evidence="7" type="ORF">EL18_02842</name>
</gene>
<dbReference type="Pfam" id="PF08543">
    <property type="entry name" value="Phos_pyr_kin"/>
    <property type="match status" value="1"/>
</dbReference>
<dbReference type="NCBIfam" id="NF004398">
    <property type="entry name" value="PRK05756.1"/>
    <property type="match status" value="1"/>
</dbReference>
<keyword evidence="4 7" id="KW-0418">Kinase</keyword>
<dbReference type="RefSeq" id="WP_036485529.1">
    <property type="nucleotide sequence ID" value="NZ_JMQM01000002.1"/>
</dbReference>
<dbReference type="AlphaFoldDB" id="A0A084U6K3"/>
<organism evidence="7 8">
    <name type="scientific">Nitratireductor basaltis</name>
    <dbReference type="NCBI Taxonomy" id="472175"/>
    <lineage>
        <taxon>Bacteria</taxon>
        <taxon>Pseudomonadati</taxon>
        <taxon>Pseudomonadota</taxon>
        <taxon>Alphaproteobacteria</taxon>
        <taxon>Hyphomicrobiales</taxon>
        <taxon>Phyllobacteriaceae</taxon>
        <taxon>Nitratireductor</taxon>
    </lineage>
</organism>
<evidence type="ECO:0000256" key="2">
    <source>
        <dbReference type="ARBA" id="ARBA00022679"/>
    </source>
</evidence>
<evidence type="ECO:0000313" key="8">
    <source>
        <dbReference type="Proteomes" id="UP000053675"/>
    </source>
</evidence>
<dbReference type="PANTHER" id="PTHR10534">
    <property type="entry name" value="PYRIDOXAL KINASE"/>
    <property type="match status" value="1"/>
</dbReference>
<evidence type="ECO:0000256" key="3">
    <source>
        <dbReference type="ARBA" id="ARBA00022741"/>
    </source>
</evidence>
<evidence type="ECO:0000256" key="4">
    <source>
        <dbReference type="ARBA" id="ARBA00022777"/>
    </source>
</evidence>
<dbReference type="PATRIC" id="fig|472175.3.peg.2836"/>
<dbReference type="InterPro" id="IPR013749">
    <property type="entry name" value="PM/HMP-P_kinase-1"/>
</dbReference>
<dbReference type="eggNOG" id="COG2240">
    <property type="taxonomic scope" value="Bacteria"/>
</dbReference>
<evidence type="ECO:0000256" key="5">
    <source>
        <dbReference type="ARBA" id="ARBA00022840"/>
    </source>
</evidence>
<proteinExistence type="predicted"/>
<dbReference type="OrthoDB" id="9800808at2"/>
<dbReference type="Gene3D" id="3.40.1190.20">
    <property type="match status" value="1"/>
</dbReference>
<accession>A0A084U6K3</accession>
<keyword evidence="5" id="KW-0067">ATP-binding</keyword>
<dbReference type="InterPro" id="IPR004625">
    <property type="entry name" value="PyrdxlKinase"/>
</dbReference>
<dbReference type="GO" id="GO:0008478">
    <property type="term" value="F:pyridoxal kinase activity"/>
    <property type="evidence" value="ECO:0007669"/>
    <property type="project" value="UniProtKB-EC"/>
</dbReference>
<dbReference type="STRING" id="472175.EL18_02842"/>
<sequence length="287" mass="30670">MNARKHKSVLAISSHVARGSVGNRSVVFVLEYLGHPVWSVPTIMLPWHPGHGRSTPIRPDDEAFARFLMELGSAPWLGEIDAVITGYFGSPAQAVAVAELVGQVKSANPAALFLCDPVIGDDGGLYVLSETAAAIRDILLPIADLATPNRFELSWFAGQPLNDMAAIIDAARRLGPRRVLVTSAEGKSPGNIANLYLSAEESLLAEHRRIDHPVKGTGDLTASLFLSRLLNGLPPREALRETTAAVYEMFANAAARGADELMLETDARILNAPTALVTVNELTPTPA</sequence>
<keyword evidence="8" id="KW-1185">Reference proteome</keyword>
<evidence type="ECO:0000256" key="1">
    <source>
        <dbReference type="ARBA" id="ARBA00012104"/>
    </source>
</evidence>
<dbReference type="GO" id="GO:0005829">
    <property type="term" value="C:cytosol"/>
    <property type="evidence" value="ECO:0007669"/>
    <property type="project" value="TreeGrafter"/>
</dbReference>
<dbReference type="NCBIfam" id="TIGR00687">
    <property type="entry name" value="pyridox_kin"/>
    <property type="match status" value="1"/>
</dbReference>
<feature type="domain" description="Pyridoxamine kinase/Phosphomethylpyrimidine kinase" evidence="6">
    <location>
        <begin position="79"/>
        <end position="257"/>
    </location>
</feature>
<dbReference type="GO" id="GO:0005524">
    <property type="term" value="F:ATP binding"/>
    <property type="evidence" value="ECO:0007669"/>
    <property type="project" value="UniProtKB-KW"/>
</dbReference>
<dbReference type="CDD" id="cd01173">
    <property type="entry name" value="pyridoxal_pyridoxamine_kinase"/>
    <property type="match status" value="1"/>
</dbReference>
<dbReference type="InterPro" id="IPR029056">
    <property type="entry name" value="Ribokinase-like"/>
</dbReference>
<dbReference type="Proteomes" id="UP000053675">
    <property type="component" value="Unassembled WGS sequence"/>
</dbReference>
<dbReference type="SUPFAM" id="SSF53613">
    <property type="entry name" value="Ribokinase-like"/>
    <property type="match status" value="1"/>
</dbReference>
<reference evidence="7 8" key="1">
    <citation type="submission" date="2014-05" db="EMBL/GenBank/DDBJ databases">
        <title>Draft Genome Sequence of Nitratireductor basaltis Strain UMTGB225, A Marine Bacterium Isolated from Green Barrel Tunicate.</title>
        <authorList>
            <person name="Gan H.Y."/>
        </authorList>
    </citation>
    <scope>NUCLEOTIDE SEQUENCE [LARGE SCALE GENOMIC DNA]</scope>
    <source>
        <strain evidence="7 8">UMTGB225</strain>
    </source>
</reference>